<organism evidence="3 4">
    <name type="scientific">Paenibacillus sambharensis</name>
    <dbReference type="NCBI Taxonomy" id="1803190"/>
    <lineage>
        <taxon>Bacteria</taxon>
        <taxon>Bacillati</taxon>
        <taxon>Bacillota</taxon>
        <taxon>Bacilli</taxon>
        <taxon>Bacillales</taxon>
        <taxon>Paenibacillaceae</taxon>
        <taxon>Paenibacillus</taxon>
    </lineage>
</organism>
<dbReference type="GO" id="GO:0009253">
    <property type="term" value="P:peptidoglycan catabolic process"/>
    <property type="evidence" value="ECO:0007669"/>
    <property type="project" value="InterPro"/>
</dbReference>
<evidence type="ECO:0000313" key="3">
    <source>
        <dbReference type="EMBL" id="PZD95248.1"/>
    </source>
</evidence>
<proteinExistence type="inferred from homology"/>
<keyword evidence="4" id="KW-1185">Reference proteome</keyword>
<dbReference type="GO" id="GO:0008745">
    <property type="term" value="F:N-acetylmuramoyl-L-alanine amidase activity"/>
    <property type="evidence" value="ECO:0007669"/>
    <property type="project" value="InterPro"/>
</dbReference>
<dbReference type="InterPro" id="IPR015510">
    <property type="entry name" value="PGRP"/>
</dbReference>
<evidence type="ECO:0000259" key="2">
    <source>
        <dbReference type="SMART" id="SM00701"/>
    </source>
</evidence>
<feature type="domain" description="Peptidoglycan recognition protein family" evidence="2">
    <location>
        <begin position="33"/>
        <end position="155"/>
    </location>
</feature>
<dbReference type="InterPro" id="IPR006619">
    <property type="entry name" value="PGRP_domain_met/bac"/>
</dbReference>
<dbReference type="CDD" id="cd06583">
    <property type="entry name" value="PGRP"/>
    <property type="match status" value="1"/>
</dbReference>
<dbReference type="RefSeq" id="WP_111146877.1">
    <property type="nucleotide sequence ID" value="NZ_QKRB01000044.1"/>
</dbReference>
<accession>A0A2W1L568</accession>
<dbReference type="EMBL" id="QKRB01000044">
    <property type="protein sequence ID" value="PZD95248.1"/>
    <property type="molecule type" value="Genomic_DNA"/>
</dbReference>
<reference evidence="3 4" key="1">
    <citation type="submission" date="2018-06" db="EMBL/GenBank/DDBJ databases">
        <title>Paenibacillus imtechensis sp. nov.</title>
        <authorList>
            <person name="Pinnaka A.K."/>
            <person name="Singh H."/>
            <person name="Kaur M."/>
        </authorList>
    </citation>
    <scope>NUCLEOTIDE SEQUENCE [LARGE SCALE GENOMIC DNA]</scope>
    <source>
        <strain evidence="3 4">SMB1</strain>
    </source>
</reference>
<name>A0A2W1L568_9BACL</name>
<dbReference type="PANTHER" id="PTHR11022:SF41">
    <property type="entry name" value="PEPTIDOGLYCAN-RECOGNITION PROTEIN LC-RELATED"/>
    <property type="match status" value="1"/>
</dbReference>
<dbReference type="Proteomes" id="UP000249522">
    <property type="component" value="Unassembled WGS sequence"/>
</dbReference>
<dbReference type="InterPro" id="IPR002502">
    <property type="entry name" value="Amidase_domain"/>
</dbReference>
<dbReference type="OrthoDB" id="9812621at2"/>
<dbReference type="PANTHER" id="PTHR11022">
    <property type="entry name" value="PEPTIDOGLYCAN RECOGNITION PROTEIN"/>
    <property type="match status" value="1"/>
</dbReference>
<evidence type="ECO:0000256" key="1">
    <source>
        <dbReference type="ARBA" id="ARBA00007553"/>
    </source>
</evidence>
<gene>
    <name evidence="3" type="ORF">DNH61_11860</name>
</gene>
<dbReference type="AlphaFoldDB" id="A0A2W1L568"/>
<dbReference type="SUPFAM" id="SSF55846">
    <property type="entry name" value="N-acetylmuramoyl-L-alanine amidase-like"/>
    <property type="match status" value="1"/>
</dbReference>
<dbReference type="InterPro" id="IPR036505">
    <property type="entry name" value="Amidase/PGRP_sf"/>
</dbReference>
<dbReference type="Gene3D" id="3.40.80.10">
    <property type="entry name" value="Peptidoglycan recognition protein-like"/>
    <property type="match status" value="1"/>
</dbReference>
<dbReference type="Pfam" id="PF01510">
    <property type="entry name" value="Amidase_2"/>
    <property type="match status" value="1"/>
</dbReference>
<comment type="similarity">
    <text evidence="1">Belongs to the N-acetylmuramoyl-L-alanine amidase 2 family.</text>
</comment>
<dbReference type="SMART" id="SM00701">
    <property type="entry name" value="PGRP"/>
    <property type="match status" value="1"/>
</dbReference>
<protein>
    <recommendedName>
        <fullName evidence="2">Peptidoglycan recognition protein family domain-containing protein</fullName>
    </recommendedName>
</protein>
<comment type="caution">
    <text evidence="3">The sequence shown here is derived from an EMBL/GenBank/DDBJ whole genome shotgun (WGS) entry which is preliminary data.</text>
</comment>
<evidence type="ECO:0000313" key="4">
    <source>
        <dbReference type="Proteomes" id="UP000249522"/>
    </source>
</evidence>
<dbReference type="GO" id="GO:0008270">
    <property type="term" value="F:zinc ion binding"/>
    <property type="evidence" value="ECO:0007669"/>
    <property type="project" value="InterPro"/>
</dbReference>
<sequence>MTQTTITSLRGLMWSANLPFSSLPPIEDITDQLPKHATKIWGWRKYNEVKRLVVHHMASEAPLVNQADYHVNSHNWPGIAYNLVVSNGRLLQTNDLLTYTTHAKGANDDSIGIAIHGDLSKREMTSQERELLYAGILLVKSIWPKIAVVGHNEVSATACPCTSMNRIRTDIANLEHQMEFAATPQKQAEMAYRIANELLYLYNLSKGTDQYGKPVESERAEKAQRRLLQLEPEMRRLGFLA</sequence>